<gene>
    <name evidence="1" type="ORF">C8F04DRAFT_1190498</name>
</gene>
<dbReference type="Proteomes" id="UP001218188">
    <property type="component" value="Unassembled WGS sequence"/>
</dbReference>
<dbReference type="AlphaFoldDB" id="A0AAD6SED7"/>
<accession>A0AAD6SED7</accession>
<name>A0AAD6SED7_9AGAR</name>
<dbReference type="InterPro" id="IPR032675">
    <property type="entry name" value="LRR_dom_sf"/>
</dbReference>
<sequence>MSHGSESTAHSADRFEAQSRLLTAPWDAIRRSLLEYHLELGDVESFIRNRKILLQCSRELKRRIENDAGFWTRVLLSDGILANDLLDQLTRSKQSALHVALDLSIPEPVEATLGDSLAPVGNRAIPLADRDTNLNLGLVALVSTSPRWTSLTIHARQPNALGKVFRSLAGISAPALTTLDISPVGNYVESGNEGFAMVMDTDRLRQLIVRSTLVVPLVVGRAFARLRVLHLSHCADALTQHEMCDVLRACGATLERLVLDDVTLRRSCLDWPVSPTPIELPLLEHFTLGGSSDPTSGQTDSLLAVLAAVVAERFFDFVLDRCVAPVCNSIAYEGTPGFLGAIMFARGRHKKGSLFFKFATDVRFTGVTVSEKEALDMFWRFPRVQLLDLCASTPVFMKALLNDLEEWPDLEAVSCALDSLGVLLQYARERVEEGREPLSCAFCSFPVSPIDAADLAMVQELEKFVVEVVRVEVE</sequence>
<evidence type="ECO:0000313" key="1">
    <source>
        <dbReference type="EMBL" id="KAJ7026434.1"/>
    </source>
</evidence>
<keyword evidence="2" id="KW-1185">Reference proteome</keyword>
<organism evidence="1 2">
    <name type="scientific">Mycena alexandri</name>
    <dbReference type="NCBI Taxonomy" id="1745969"/>
    <lineage>
        <taxon>Eukaryota</taxon>
        <taxon>Fungi</taxon>
        <taxon>Dikarya</taxon>
        <taxon>Basidiomycota</taxon>
        <taxon>Agaricomycotina</taxon>
        <taxon>Agaricomycetes</taxon>
        <taxon>Agaricomycetidae</taxon>
        <taxon>Agaricales</taxon>
        <taxon>Marasmiineae</taxon>
        <taxon>Mycenaceae</taxon>
        <taxon>Mycena</taxon>
    </lineage>
</organism>
<proteinExistence type="predicted"/>
<dbReference type="EMBL" id="JARJCM010000138">
    <property type="protein sequence ID" value="KAJ7026434.1"/>
    <property type="molecule type" value="Genomic_DNA"/>
</dbReference>
<comment type="caution">
    <text evidence="1">The sequence shown here is derived from an EMBL/GenBank/DDBJ whole genome shotgun (WGS) entry which is preliminary data.</text>
</comment>
<dbReference type="Gene3D" id="3.80.10.10">
    <property type="entry name" value="Ribonuclease Inhibitor"/>
    <property type="match status" value="1"/>
</dbReference>
<protein>
    <submittedName>
        <fullName evidence="1">Uncharacterized protein</fullName>
    </submittedName>
</protein>
<evidence type="ECO:0000313" key="2">
    <source>
        <dbReference type="Proteomes" id="UP001218188"/>
    </source>
</evidence>
<reference evidence="1" key="1">
    <citation type="submission" date="2023-03" db="EMBL/GenBank/DDBJ databases">
        <title>Massive genome expansion in bonnet fungi (Mycena s.s.) driven by repeated elements and novel gene families across ecological guilds.</title>
        <authorList>
            <consortium name="Lawrence Berkeley National Laboratory"/>
            <person name="Harder C.B."/>
            <person name="Miyauchi S."/>
            <person name="Viragh M."/>
            <person name="Kuo A."/>
            <person name="Thoen E."/>
            <person name="Andreopoulos B."/>
            <person name="Lu D."/>
            <person name="Skrede I."/>
            <person name="Drula E."/>
            <person name="Henrissat B."/>
            <person name="Morin E."/>
            <person name="Kohler A."/>
            <person name="Barry K."/>
            <person name="LaButti K."/>
            <person name="Morin E."/>
            <person name="Salamov A."/>
            <person name="Lipzen A."/>
            <person name="Mereny Z."/>
            <person name="Hegedus B."/>
            <person name="Baldrian P."/>
            <person name="Stursova M."/>
            <person name="Weitz H."/>
            <person name="Taylor A."/>
            <person name="Grigoriev I.V."/>
            <person name="Nagy L.G."/>
            <person name="Martin F."/>
            <person name="Kauserud H."/>
        </authorList>
    </citation>
    <scope>NUCLEOTIDE SEQUENCE</scope>
    <source>
        <strain evidence="1">CBHHK200</strain>
    </source>
</reference>